<dbReference type="AlphaFoldDB" id="A0A699ZJ19"/>
<protein>
    <submittedName>
        <fullName evidence="2">Uncharacterized protein</fullName>
    </submittedName>
</protein>
<evidence type="ECO:0000313" key="3">
    <source>
        <dbReference type="Proteomes" id="UP000485058"/>
    </source>
</evidence>
<name>A0A699ZJ19_HAELA</name>
<accession>A0A699ZJ19</accession>
<feature type="compositionally biased region" description="Basic and acidic residues" evidence="1">
    <location>
        <begin position="1"/>
        <end position="13"/>
    </location>
</feature>
<gene>
    <name evidence="2" type="ORF">HaLaN_11966</name>
</gene>
<feature type="region of interest" description="Disordered" evidence="1">
    <location>
        <begin position="1"/>
        <end position="23"/>
    </location>
</feature>
<sequence>MSYRIRAEMKPVSEQESNQGWGCPAGPPGRLRPTGRACLPQLPAGGRAVEVCGEAGGWQVLVHRLLWPMRSGEWELLWSFLASRGSMTTRCCACCPQLLAVWQLPAWHCGGWWPWKQLAAGVTSACKPRGRTDSLEPADDVSLHKCMEVGVKQMVRHPNNTPAGFVWMMCVLDVPCSARSGLCSTAKLEKKKEKTQLVLAKLAVETR</sequence>
<dbReference type="Proteomes" id="UP000485058">
    <property type="component" value="Unassembled WGS sequence"/>
</dbReference>
<reference evidence="2 3" key="1">
    <citation type="submission" date="2020-02" db="EMBL/GenBank/DDBJ databases">
        <title>Draft genome sequence of Haematococcus lacustris strain NIES-144.</title>
        <authorList>
            <person name="Morimoto D."/>
            <person name="Nakagawa S."/>
            <person name="Yoshida T."/>
            <person name="Sawayama S."/>
        </authorList>
    </citation>
    <scope>NUCLEOTIDE SEQUENCE [LARGE SCALE GENOMIC DNA]</scope>
    <source>
        <strain evidence="2 3">NIES-144</strain>
    </source>
</reference>
<evidence type="ECO:0000256" key="1">
    <source>
        <dbReference type="SAM" id="MobiDB-lite"/>
    </source>
</evidence>
<comment type="caution">
    <text evidence="2">The sequence shown here is derived from an EMBL/GenBank/DDBJ whole genome shotgun (WGS) entry which is preliminary data.</text>
</comment>
<keyword evidence="3" id="KW-1185">Reference proteome</keyword>
<proteinExistence type="predicted"/>
<evidence type="ECO:0000313" key="2">
    <source>
        <dbReference type="EMBL" id="GFH15692.1"/>
    </source>
</evidence>
<organism evidence="2 3">
    <name type="scientific">Haematococcus lacustris</name>
    <name type="common">Green alga</name>
    <name type="synonym">Haematococcus pluvialis</name>
    <dbReference type="NCBI Taxonomy" id="44745"/>
    <lineage>
        <taxon>Eukaryota</taxon>
        <taxon>Viridiplantae</taxon>
        <taxon>Chlorophyta</taxon>
        <taxon>core chlorophytes</taxon>
        <taxon>Chlorophyceae</taxon>
        <taxon>CS clade</taxon>
        <taxon>Chlamydomonadales</taxon>
        <taxon>Haematococcaceae</taxon>
        <taxon>Haematococcus</taxon>
    </lineage>
</organism>
<dbReference type="EMBL" id="BLLF01000885">
    <property type="protein sequence ID" value="GFH15692.1"/>
    <property type="molecule type" value="Genomic_DNA"/>
</dbReference>